<keyword evidence="2" id="KW-1185">Reference proteome</keyword>
<evidence type="ECO:0000313" key="1">
    <source>
        <dbReference type="EMBL" id="PIK34700.1"/>
    </source>
</evidence>
<organism evidence="1 2">
    <name type="scientific">Stichopus japonicus</name>
    <name type="common">Sea cucumber</name>
    <dbReference type="NCBI Taxonomy" id="307972"/>
    <lineage>
        <taxon>Eukaryota</taxon>
        <taxon>Metazoa</taxon>
        <taxon>Echinodermata</taxon>
        <taxon>Eleutherozoa</taxon>
        <taxon>Echinozoa</taxon>
        <taxon>Holothuroidea</taxon>
        <taxon>Aspidochirotacea</taxon>
        <taxon>Aspidochirotida</taxon>
        <taxon>Stichopodidae</taxon>
        <taxon>Apostichopus</taxon>
    </lineage>
</organism>
<reference evidence="1 2" key="1">
    <citation type="journal article" date="2017" name="PLoS Biol.">
        <title>The sea cucumber genome provides insights into morphological evolution and visceral regeneration.</title>
        <authorList>
            <person name="Zhang X."/>
            <person name="Sun L."/>
            <person name="Yuan J."/>
            <person name="Sun Y."/>
            <person name="Gao Y."/>
            <person name="Zhang L."/>
            <person name="Li S."/>
            <person name="Dai H."/>
            <person name="Hamel J.F."/>
            <person name="Liu C."/>
            <person name="Yu Y."/>
            <person name="Liu S."/>
            <person name="Lin W."/>
            <person name="Guo K."/>
            <person name="Jin S."/>
            <person name="Xu P."/>
            <person name="Storey K.B."/>
            <person name="Huan P."/>
            <person name="Zhang T."/>
            <person name="Zhou Y."/>
            <person name="Zhang J."/>
            <person name="Lin C."/>
            <person name="Li X."/>
            <person name="Xing L."/>
            <person name="Huo D."/>
            <person name="Sun M."/>
            <person name="Wang L."/>
            <person name="Mercier A."/>
            <person name="Li F."/>
            <person name="Yang H."/>
            <person name="Xiang J."/>
        </authorList>
    </citation>
    <scope>NUCLEOTIDE SEQUENCE [LARGE SCALE GENOMIC DNA]</scope>
    <source>
        <strain evidence="1">Shaxun</strain>
        <tissue evidence="1">Muscle</tissue>
    </source>
</reference>
<dbReference type="SUPFAM" id="SSF52096">
    <property type="entry name" value="ClpP/crotonase"/>
    <property type="match status" value="1"/>
</dbReference>
<evidence type="ECO:0000313" key="2">
    <source>
        <dbReference type="Proteomes" id="UP000230750"/>
    </source>
</evidence>
<keyword evidence="1" id="KW-0413">Isomerase</keyword>
<dbReference type="Proteomes" id="UP000230750">
    <property type="component" value="Unassembled WGS sequence"/>
</dbReference>
<dbReference type="OrthoDB" id="1696280at2759"/>
<comment type="caution">
    <text evidence="1">The sequence shown here is derived from an EMBL/GenBank/DDBJ whole genome shotgun (WGS) entry which is preliminary data.</text>
</comment>
<dbReference type="EMBL" id="MRZV01002097">
    <property type="protein sequence ID" value="PIK34700.1"/>
    <property type="molecule type" value="Genomic_DNA"/>
</dbReference>
<proteinExistence type="predicted"/>
<protein>
    <submittedName>
        <fullName evidence="1">Putative enoyl-CoA delta isomerase 1, mitochondrial</fullName>
    </submittedName>
</protein>
<accession>A0A2G8JG25</accession>
<sequence>MVPHQFSRCHSILKMLERSTSTTNSFTRKLSSDSSSYVSVQDDEEIKGRWGGGGWVGKAGFSWAIFGRHRPALSPGKDFGRSKGTLEVASSFLVVCIWNEIGDNSSYKWSCYCSWDCFCYWMRLQNHGRGGLLGRLDSYKNGNTCSILAFNSDGKSSRRTGAAKAVQLGSLFTSHQALENGLVDEIVPLNRVFEKARQEVPRWLEIPDHARVAIKQDLRQSLIDRVNEVKDVEVDQNAALVMQPNIQRNIARALKRLKERKNNKPS</sequence>
<dbReference type="InterPro" id="IPR029045">
    <property type="entry name" value="ClpP/crotonase-like_dom_sf"/>
</dbReference>
<dbReference type="Pfam" id="PF00378">
    <property type="entry name" value="ECH_1"/>
    <property type="match status" value="1"/>
</dbReference>
<dbReference type="InterPro" id="IPR001753">
    <property type="entry name" value="Enoyl-CoA_hydra/iso"/>
</dbReference>
<dbReference type="STRING" id="307972.A0A2G8JG25"/>
<dbReference type="GO" id="GO:0016853">
    <property type="term" value="F:isomerase activity"/>
    <property type="evidence" value="ECO:0007669"/>
    <property type="project" value="UniProtKB-KW"/>
</dbReference>
<dbReference type="Gene3D" id="6.10.250.170">
    <property type="match status" value="1"/>
</dbReference>
<gene>
    <name evidence="1" type="ORF">BSL78_28472</name>
</gene>
<name>A0A2G8JG25_STIJA</name>
<dbReference type="AlphaFoldDB" id="A0A2G8JG25"/>